<keyword evidence="5" id="KW-1185">Reference proteome</keyword>
<organism evidence="4 5">
    <name type="scientific">Cellulomonas phragmiteti</name>
    <dbReference type="NCBI Taxonomy" id="478780"/>
    <lineage>
        <taxon>Bacteria</taxon>
        <taxon>Bacillati</taxon>
        <taxon>Actinomycetota</taxon>
        <taxon>Actinomycetes</taxon>
        <taxon>Micrococcales</taxon>
        <taxon>Cellulomonadaceae</taxon>
        <taxon>Cellulomonas</taxon>
    </lineage>
</organism>
<feature type="transmembrane region" description="Helical" evidence="2">
    <location>
        <begin position="27"/>
        <end position="49"/>
    </location>
</feature>
<sequence length="323" mass="33230">MTATQPLPPQVTTPPVARRPRSTAGRALTVVGVTLAVLVLLQGAVQLLGRLSVTTSSASATLAATDVVELVADGGVEVVAADVDEVVVDRSATYAWAGPRYDVTTTQGRTVVRYECRVLPVSLPCSASLTAEVPQGTHVVVRASDGTVRVQGAVGDVELRAGDGDVHVDGVAGDVRLRTSDGRVVVDGVGGDLDVEVTDGELRVTDVVGDVRVGTRDGATTVAGVGGDVDVRTSDGRLEVRDVRGTLTARASDGDVRVAAVRGDVEVRTVDAGITVHGRGEPVALTVRTDGRQRIEAPTDPGARVRVELVAVDGDIAYLGPEG</sequence>
<evidence type="ECO:0000313" key="5">
    <source>
        <dbReference type="Proteomes" id="UP000614741"/>
    </source>
</evidence>
<feature type="region of interest" description="Disordered" evidence="1">
    <location>
        <begin position="1"/>
        <end position="21"/>
    </location>
</feature>
<keyword evidence="2" id="KW-0812">Transmembrane</keyword>
<dbReference type="RefSeq" id="WP_203675275.1">
    <property type="nucleotide sequence ID" value="NZ_BONP01000019.1"/>
</dbReference>
<evidence type="ECO:0000259" key="3">
    <source>
        <dbReference type="Pfam" id="PF13349"/>
    </source>
</evidence>
<keyword evidence="2" id="KW-0472">Membrane</keyword>
<evidence type="ECO:0000313" key="4">
    <source>
        <dbReference type="EMBL" id="GIG41039.1"/>
    </source>
</evidence>
<reference evidence="4 5" key="1">
    <citation type="submission" date="2021-01" db="EMBL/GenBank/DDBJ databases">
        <title>Whole genome shotgun sequence of Cellulomonas phragmiteti NBRC 110785.</title>
        <authorList>
            <person name="Komaki H."/>
            <person name="Tamura T."/>
        </authorList>
    </citation>
    <scope>NUCLEOTIDE SEQUENCE [LARGE SCALE GENOMIC DNA]</scope>
    <source>
        <strain evidence="4 5">NBRC 110785</strain>
    </source>
</reference>
<accession>A0ABQ4DNX3</accession>
<comment type="caution">
    <text evidence="4">The sequence shown here is derived from an EMBL/GenBank/DDBJ whole genome shotgun (WGS) entry which is preliminary data.</text>
</comment>
<dbReference type="Pfam" id="PF13349">
    <property type="entry name" value="DUF4097"/>
    <property type="match status" value="1"/>
</dbReference>
<dbReference type="InterPro" id="IPR025164">
    <property type="entry name" value="Toastrack_DUF4097"/>
</dbReference>
<feature type="domain" description="DUF4097" evidence="3">
    <location>
        <begin position="130"/>
        <end position="316"/>
    </location>
</feature>
<protein>
    <recommendedName>
        <fullName evidence="3">DUF4097 domain-containing protein</fullName>
    </recommendedName>
</protein>
<dbReference type="EMBL" id="BONP01000019">
    <property type="protein sequence ID" value="GIG41039.1"/>
    <property type="molecule type" value="Genomic_DNA"/>
</dbReference>
<proteinExistence type="predicted"/>
<dbReference type="Proteomes" id="UP000614741">
    <property type="component" value="Unassembled WGS sequence"/>
</dbReference>
<feature type="compositionally biased region" description="Pro residues" evidence="1">
    <location>
        <begin position="1"/>
        <end position="12"/>
    </location>
</feature>
<evidence type="ECO:0000256" key="2">
    <source>
        <dbReference type="SAM" id="Phobius"/>
    </source>
</evidence>
<keyword evidence="2" id="KW-1133">Transmembrane helix</keyword>
<evidence type="ECO:0000256" key="1">
    <source>
        <dbReference type="SAM" id="MobiDB-lite"/>
    </source>
</evidence>
<name>A0ABQ4DNX3_9CELL</name>
<gene>
    <name evidence="4" type="ORF">Cph01nite_28010</name>
</gene>